<protein>
    <submittedName>
        <fullName evidence="2">Uncharacterized protein</fullName>
    </submittedName>
</protein>
<organism evidence="2 3">
    <name type="scientific">Quercus suber</name>
    <name type="common">Cork oak</name>
    <dbReference type="NCBI Taxonomy" id="58331"/>
    <lineage>
        <taxon>Eukaryota</taxon>
        <taxon>Viridiplantae</taxon>
        <taxon>Streptophyta</taxon>
        <taxon>Embryophyta</taxon>
        <taxon>Tracheophyta</taxon>
        <taxon>Spermatophyta</taxon>
        <taxon>Magnoliopsida</taxon>
        <taxon>eudicotyledons</taxon>
        <taxon>Gunneridae</taxon>
        <taxon>Pentapetalae</taxon>
        <taxon>rosids</taxon>
        <taxon>fabids</taxon>
        <taxon>Fagales</taxon>
        <taxon>Fagaceae</taxon>
        <taxon>Quercus</taxon>
    </lineage>
</organism>
<dbReference type="AlphaFoldDB" id="A0AAW0LC86"/>
<feature type="region of interest" description="Disordered" evidence="1">
    <location>
        <begin position="20"/>
        <end position="47"/>
    </location>
</feature>
<gene>
    <name evidence="2" type="ORF">CFP56_003384</name>
</gene>
<evidence type="ECO:0000313" key="2">
    <source>
        <dbReference type="EMBL" id="KAK7849185.1"/>
    </source>
</evidence>
<evidence type="ECO:0000256" key="1">
    <source>
        <dbReference type="SAM" id="MobiDB-lite"/>
    </source>
</evidence>
<keyword evidence="3" id="KW-1185">Reference proteome</keyword>
<sequence length="99" mass="11231">MDSPPSPDLAESAVDSVAHDLKNQSLDDVKKEEEGPTLLNNNNKKKKKSLEDLRWDHSFVTELLGDRRIDTISQEVSSSSIFFRLCSVAEKRKENEKKS</sequence>
<reference evidence="2 3" key="1">
    <citation type="journal article" date="2018" name="Sci. Data">
        <title>The draft genome sequence of cork oak.</title>
        <authorList>
            <person name="Ramos A.M."/>
            <person name="Usie A."/>
            <person name="Barbosa P."/>
            <person name="Barros P.M."/>
            <person name="Capote T."/>
            <person name="Chaves I."/>
            <person name="Simoes F."/>
            <person name="Abreu I."/>
            <person name="Carrasquinho I."/>
            <person name="Faro C."/>
            <person name="Guimaraes J.B."/>
            <person name="Mendonca D."/>
            <person name="Nobrega F."/>
            <person name="Rodrigues L."/>
            <person name="Saibo N.J.M."/>
            <person name="Varela M.C."/>
            <person name="Egas C."/>
            <person name="Matos J."/>
            <person name="Miguel C.M."/>
            <person name="Oliveira M.M."/>
            <person name="Ricardo C.P."/>
            <person name="Goncalves S."/>
        </authorList>
    </citation>
    <scope>NUCLEOTIDE SEQUENCE [LARGE SCALE GENOMIC DNA]</scope>
    <source>
        <strain evidence="3">cv. HL8</strain>
    </source>
</reference>
<comment type="caution">
    <text evidence="2">The sequence shown here is derived from an EMBL/GenBank/DDBJ whole genome shotgun (WGS) entry which is preliminary data.</text>
</comment>
<evidence type="ECO:0000313" key="3">
    <source>
        <dbReference type="Proteomes" id="UP000237347"/>
    </source>
</evidence>
<dbReference type="EMBL" id="PKMF04000117">
    <property type="protein sequence ID" value="KAK7849185.1"/>
    <property type="molecule type" value="Genomic_DNA"/>
</dbReference>
<accession>A0AAW0LC86</accession>
<proteinExistence type="predicted"/>
<feature type="compositionally biased region" description="Basic and acidic residues" evidence="1">
    <location>
        <begin position="20"/>
        <end position="34"/>
    </location>
</feature>
<dbReference type="Proteomes" id="UP000237347">
    <property type="component" value="Unassembled WGS sequence"/>
</dbReference>
<name>A0AAW0LC86_QUESU</name>